<dbReference type="GO" id="GO:0007007">
    <property type="term" value="P:inner mitochondrial membrane organization"/>
    <property type="evidence" value="ECO:0007669"/>
    <property type="project" value="TreeGrafter"/>
</dbReference>
<dbReference type="GO" id="GO:0005741">
    <property type="term" value="C:mitochondrial outer membrane"/>
    <property type="evidence" value="ECO:0007669"/>
    <property type="project" value="UniProtKB-SubCell"/>
</dbReference>
<evidence type="ECO:0000313" key="15">
    <source>
        <dbReference type="Proteomes" id="UP000188533"/>
    </source>
</evidence>
<evidence type="ECO:0000259" key="13">
    <source>
        <dbReference type="SMART" id="SM00563"/>
    </source>
</evidence>
<evidence type="ECO:0000256" key="8">
    <source>
        <dbReference type="ARBA" id="ARBA00023136"/>
    </source>
</evidence>
<protein>
    <recommendedName>
        <fullName evidence="12">Tafazzin family protein</fullName>
    </recommendedName>
</protein>
<sequence length="273" mass="30577">MSLRSAATISIVGITCKAFLNSGLCKLSVNGLQNLVQALENAHREHDRGVVTISNHISTLDDPVTWGILPVTYYLRSSRFTRWTLGASDIMFTNSVFSTFFRYGQVFETFRGKGIYQPAVDNAIEKLDQGCWVHLFGEGKVNQPDTYQKDENGFAVLPRFKWGIGRILSSTARSPIVIPMWITGFDKLMPEGRSFPFKYFPRIGARLSITFGEPLPLDQIRSTQVRVSSDRHPEQTQIDFDARMRTEITTAIHKAILTLGRSVSGPLLADPSC</sequence>
<evidence type="ECO:0000256" key="12">
    <source>
        <dbReference type="RuleBase" id="RU365062"/>
    </source>
</evidence>
<evidence type="ECO:0000256" key="11">
    <source>
        <dbReference type="ARBA" id="ARBA00047906"/>
    </source>
</evidence>
<dbReference type="Pfam" id="PF01553">
    <property type="entry name" value="Acyltransferase"/>
    <property type="match status" value="1"/>
</dbReference>
<comment type="subcellular location">
    <subcellularLocation>
        <location evidence="1">Mitochondrion inner membrane</location>
        <topology evidence="1">Peripheral membrane protein</topology>
        <orientation evidence="1">Intermembrane side</orientation>
    </subcellularLocation>
    <subcellularLocation>
        <location evidence="10">Mitochondrion outer membrane</location>
        <topology evidence="10">Peripheral membrane protein</topology>
        <orientation evidence="10">Intermembrane side</orientation>
    </subcellularLocation>
</comment>
<dbReference type="PANTHER" id="PTHR12497:SF0">
    <property type="entry name" value="TAFAZZIN"/>
    <property type="match status" value="1"/>
</dbReference>
<evidence type="ECO:0000256" key="5">
    <source>
        <dbReference type="ARBA" id="ARBA00022792"/>
    </source>
</evidence>
<comment type="caution">
    <text evidence="14">The sequence shown here is derived from an EMBL/GenBank/DDBJ whole genome shotgun (WGS) entry which is preliminary data.</text>
</comment>
<dbReference type="CDD" id="cd07989">
    <property type="entry name" value="LPLAT_AGPAT-like"/>
    <property type="match status" value="1"/>
</dbReference>
<evidence type="ECO:0000256" key="4">
    <source>
        <dbReference type="ARBA" id="ARBA00022787"/>
    </source>
</evidence>
<evidence type="ECO:0000256" key="7">
    <source>
        <dbReference type="ARBA" id="ARBA00023128"/>
    </source>
</evidence>
<evidence type="ECO:0000256" key="6">
    <source>
        <dbReference type="ARBA" id="ARBA00023098"/>
    </source>
</evidence>
<evidence type="ECO:0000256" key="1">
    <source>
        <dbReference type="ARBA" id="ARBA00004137"/>
    </source>
</evidence>
<dbReference type="Proteomes" id="UP000188533">
    <property type="component" value="Unassembled WGS sequence"/>
</dbReference>
<keyword evidence="15" id="KW-1185">Reference proteome</keyword>
<dbReference type="SMART" id="SM00563">
    <property type="entry name" value="PlsC"/>
    <property type="match status" value="1"/>
</dbReference>
<gene>
    <name evidence="14" type="ORF">LENED_000935</name>
</gene>
<comment type="catalytic activity">
    <reaction evidence="11">
        <text>1'-[1,2-diacyl-sn-glycero-3-phospho],3'-[1-acyl-sn-glycero-3-phospho]-glycerol + a 1,2-diacyl-sn-glycero-3-phosphocholine = a cardiolipin + a 1-acyl-sn-glycero-3-phosphocholine</text>
        <dbReference type="Rhea" id="RHEA:33731"/>
        <dbReference type="ChEBI" id="CHEBI:57643"/>
        <dbReference type="ChEBI" id="CHEBI:58168"/>
        <dbReference type="ChEBI" id="CHEBI:62237"/>
        <dbReference type="ChEBI" id="CHEBI:64743"/>
    </reaction>
    <physiologicalReaction direction="left-to-right" evidence="11">
        <dbReference type="Rhea" id="RHEA:33732"/>
    </physiologicalReaction>
    <physiologicalReaction direction="right-to-left" evidence="11">
        <dbReference type="Rhea" id="RHEA:33733"/>
    </physiologicalReaction>
</comment>
<keyword evidence="3 14" id="KW-0808">Transferase</keyword>
<comment type="similarity">
    <text evidence="2 12">Belongs to the taffazin family.</text>
</comment>
<dbReference type="SUPFAM" id="SSF69593">
    <property type="entry name" value="Glycerol-3-phosphate (1)-acyltransferase"/>
    <property type="match status" value="1"/>
</dbReference>
<evidence type="ECO:0000256" key="3">
    <source>
        <dbReference type="ARBA" id="ARBA00022679"/>
    </source>
</evidence>
<proteinExistence type="inferred from homology"/>
<dbReference type="AlphaFoldDB" id="A0A1Q3DWT2"/>
<organism evidence="14 15">
    <name type="scientific">Lentinula edodes</name>
    <name type="common">Shiitake mushroom</name>
    <name type="synonym">Lentinus edodes</name>
    <dbReference type="NCBI Taxonomy" id="5353"/>
    <lineage>
        <taxon>Eukaryota</taxon>
        <taxon>Fungi</taxon>
        <taxon>Dikarya</taxon>
        <taxon>Basidiomycota</taxon>
        <taxon>Agaricomycotina</taxon>
        <taxon>Agaricomycetes</taxon>
        <taxon>Agaricomycetidae</taxon>
        <taxon>Agaricales</taxon>
        <taxon>Marasmiineae</taxon>
        <taxon>Omphalotaceae</taxon>
        <taxon>Lentinula</taxon>
    </lineage>
</organism>
<dbReference type="GO" id="GO:0035965">
    <property type="term" value="P:cardiolipin acyl-chain remodeling"/>
    <property type="evidence" value="ECO:0007669"/>
    <property type="project" value="TreeGrafter"/>
</dbReference>
<keyword evidence="9 14" id="KW-0012">Acyltransferase</keyword>
<dbReference type="PRINTS" id="PR00979">
    <property type="entry name" value="TAFAZZIN"/>
</dbReference>
<keyword evidence="5" id="KW-0999">Mitochondrion inner membrane</keyword>
<feature type="domain" description="Phospholipid/glycerol acyltransferase" evidence="13">
    <location>
        <begin position="50"/>
        <end position="185"/>
    </location>
</feature>
<dbReference type="PANTHER" id="PTHR12497">
    <property type="entry name" value="TAZ PROTEIN TAFAZZIN"/>
    <property type="match status" value="1"/>
</dbReference>
<dbReference type="InterPro" id="IPR000872">
    <property type="entry name" value="Tafazzin"/>
</dbReference>
<keyword evidence="8" id="KW-0472">Membrane</keyword>
<name>A0A1Q3DWT2_LENED</name>
<dbReference type="STRING" id="5353.A0A1Q3DWT2"/>
<reference evidence="14 15" key="2">
    <citation type="submission" date="2017-02" db="EMBL/GenBank/DDBJ databases">
        <title>A genome survey and senescence transcriptome analysis in Lentinula edodes.</title>
        <authorList>
            <person name="Sakamoto Y."/>
            <person name="Nakade K."/>
            <person name="Sato S."/>
            <person name="Yoshida Y."/>
            <person name="Miyazaki K."/>
            <person name="Natsume S."/>
            <person name="Konno N."/>
        </authorList>
    </citation>
    <scope>NUCLEOTIDE SEQUENCE [LARGE SCALE GENOMIC DNA]</scope>
    <source>
        <strain evidence="14 15">NBRC 111202</strain>
    </source>
</reference>
<dbReference type="GO" id="GO:0047184">
    <property type="term" value="F:1-acylglycerophosphocholine O-acyltransferase activity"/>
    <property type="evidence" value="ECO:0007669"/>
    <property type="project" value="TreeGrafter"/>
</dbReference>
<reference evidence="14 15" key="1">
    <citation type="submission" date="2016-08" db="EMBL/GenBank/DDBJ databases">
        <authorList>
            <consortium name="Lentinula edodes genome sequencing consortium"/>
            <person name="Sakamoto Y."/>
            <person name="Nakade K."/>
            <person name="Sato S."/>
            <person name="Yoshida Y."/>
            <person name="Miyazaki K."/>
            <person name="Natsume S."/>
            <person name="Konno N."/>
        </authorList>
    </citation>
    <scope>NUCLEOTIDE SEQUENCE [LARGE SCALE GENOMIC DNA]</scope>
    <source>
        <strain evidence="14 15">NBRC 111202</strain>
    </source>
</reference>
<accession>A0A1Q3DWT2</accession>
<dbReference type="EMBL" id="BDGU01000014">
    <property type="protein sequence ID" value="GAV99476.1"/>
    <property type="molecule type" value="Genomic_DNA"/>
</dbReference>
<evidence type="ECO:0000313" key="14">
    <source>
        <dbReference type="EMBL" id="GAV99476.1"/>
    </source>
</evidence>
<keyword evidence="6" id="KW-0443">Lipid metabolism</keyword>
<evidence type="ECO:0000256" key="9">
    <source>
        <dbReference type="ARBA" id="ARBA00023315"/>
    </source>
</evidence>
<evidence type="ECO:0000256" key="10">
    <source>
        <dbReference type="ARBA" id="ARBA00024323"/>
    </source>
</evidence>
<keyword evidence="4" id="KW-1000">Mitochondrion outer membrane</keyword>
<evidence type="ECO:0000256" key="2">
    <source>
        <dbReference type="ARBA" id="ARBA00010524"/>
    </source>
</evidence>
<keyword evidence="7" id="KW-0496">Mitochondrion</keyword>
<dbReference type="InterPro" id="IPR002123">
    <property type="entry name" value="Plipid/glycerol_acylTrfase"/>
</dbReference>
<dbReference type="GO" id="GO:0005743">
    <property type="term" value="C:mitochondrial inner membrane"/>
    <property type="evidence" value="ECO:0007669"/>
    <property type="project" value="UniProtKB-SubCell"/>
</dbReference>